<dbReference type="GO" id="GO:0005737">
    <property type="term" value="C:cytoplasm"/>
    <property type="evidence" value="ECO:0007669"/>
    <property type="project" value="TreeGrafter"/>
</dbReference>
<comment type="caution">
    <text evidence="3">The sequence shown here is derived from an EMBL/GenBank/DDBJ whole genome shotgun (WGS) entry which is preliminary data.</text>
</comment>
<dbReference type="PANTHER" id="PTHR28626">
    <property type="entry name" value="SRR1-LIKE PROTEIN"/>
    <property type="match status" value="1"/>
</dbReference>
<organism evidence="3 4">
    <name type="scientific">Scyliorhinus torazame</name>
    <name type="common">Cloudy catshark</name>
    <name type="synonym">Catulus torazame</name>
    <dbReference type="NCBI Taxonomy" id="75743"/>
    <lineage>
        <taxon>Eukaryota</taxon>
        <taxon>Metazoa</taxon>
        <taxon>Chordata</taxon>
        <taxon>Craniata</taxon>
        <taxon>Vertebrata</taxon>
        <taxon>Chondrichthyes</taxon>
        <taxon>Elasmobranchii</taxon>
        <taxon>Galeomorphii</taxon>
        <taxon>Galeoidea</taxon>
        <taxon>Carcharhiniformes</taxon>
        <taxon>Scyliorhinidae</taxon>
        <taxon>Scyliorhinus</taxon>
    </lineage>
</organism>
<dbReference type="InterPro" id="IPR040044">
    <property type="entry name" value="SRR1L"/>
</dbReference>
<dbReference type="AlphaFoldDB" id="A0A401NRN5"/>
<dbReference type="EMBL" id="BFAA01006664">
    <property type="protein sequence ID" value="GCB63519.1"/>
    <property type="molecule type" value="Genomic_DNA"/>
</dbReference>
<feature type="domain" description="SRR1-like" evidence="2">
    <location>
        <begin position="111"/>
        <end position="266"/>
    </location>
</feature>
<keyword evidence="4" id="KW-1185">Reference proteome</keyword>
<evidence type="ECO:0000313" key="3">
    <source>
        <dbReference type="EMBL" id="GCB63519.1"/>
    </source>
</evidence>
<dbReference type="PANTHER" id="PTHR28626:SF3">
    <property type="entry name" value="SRR1-LIKE PROTEIN"/>
    <property type="match status" value="1"/>
</dbReference>
<proteinExistence type="inferred from homology"/>
<dbReference type="OrthoDB" id="551431at2759"/>
<accession>A0A401NRN5</accession>
<name>A0A401NRN5_SCYTO</name>
<dbReference type="STRING" id="75743.A0A401NRN5"/>
<dbReference type="Proteomes" id="UP000288216">
    <property type="component" value="Unassembled WGS sequence"/>
</dbReference>
<evidence type="ECO:0000259" key="2">
    <source>
        <dbReference type="Pfam" id="PF07985"/>
    </source>
</evidence>
<reference evidence="3 4" key="1">
    <citation type="journal article" date="2018" name="Nat. Ecol. Evol.">
        <title>Shark genomes provide insights into elasmobranch evolution and the origin of vertebrates.</title>
        <authorList>
            <person name="Hara Y"/>
            <person name="Yamaguchi K"/>
            <person name="Onimaru K"/>
            <person name="Kadota M"/>
            <person name="Koyanagi M"/>
            <person name="Keeley SD"/>
            <person name="Tatsumi K"/>
            <person name="Tanaka K"/>
            <person name="Motone F"/>
            <person name="Kageyama Y"/>
            <person name="Nozu R"/>
            <person name="Adachi N"/>
            <person name="Nishimura O"/>
            <person name="Nakagawa R"/>
            <person name="Tanegashima C"/>
            <person name="Kiyatake I"/>
            <person name="Matsumoto R"/>
            <person name="Murakumo K"/>
            <person name="Nishida K"/>
            <person name="Terakita A"/>
            <person name="Kuratani S"/>
            <person name="Sato K"/>
            <person name="Hyodo S Kuraku.S."/>
        </authorList>
    </citation>
    <scope>NUCLEOTIDE SEQUENCE [LARGE SCALE GENOMIC DNA]</scope>
</reference>
<gene>
    <name evidence="3" type="ORF">scyTo_0013216</name>
</gene>
<dbReference type="Pfam" id="PF07985">
    <property type="entry name" value="SRR1"/>
    <property type="match status" value="1"/>
</dbReference>
<sequence>MSACPAEGEWKTISKKKGVKKRKYNIRGTHQREAEFLSVTEGERIQQKIKEAVEELRSSEFWTDCLETIQRVVNVYHLAPLASPSIPLGGEAPESLEDKKNNVCHYRTTLDSVCYGIGNFSSSVTSRYQLALLFLLLETLQISRDGCRFFDPLFTEWEKTFLKDCGMVVLKENEEGKRSIDKPTLFYMIHCGKALYNNLLWKNWSPQKLAQTILIGNSFKGMEERLPARVLQRDYTYINHILTITEEAAFPCSSRYMDVFNDTAIHQFPRKKLDAKPTEFWEGAAEPTYQECEDLEIIQKGIECFSVS</sequence>
<comment type="similarity">
    <text evidence="1">Belongs to the SRR1 family.</text>
</comment>
<dbReference type="InterPro" id="IPR012942">
    <property type="entry name" value="SRR1-like"/>
</dbReference>
<protein>
    <recommendedName>
        <fullName evidence="2">SRR1-like domain-containing protein</fullName>
    </recommendedName>
</protein>
<evidence type="ECO:0000256" key="1">
    <source>
        <dbReference type="ARBA" id="ARBA00009856"/>
    </source>
</evidence>
<dbReference type="OMA" id="SWHFFKL"/>
<evidence type="ECO:0000313" key="4">
    <source>
        <dbReference type="Proteomes" id="UP000288216"/>
    </source>
</evidence>
<dbReference type="GO" id="GO:0005634">
    <property type="term" value="C:nucleus"/>
    <property type="evidence" value="ECO:0007669"/>
    <property type="project" value="TreeGrafter"/>
</dbReference>